<dbReference type="InterPro" id="IPR025855">
    <property type="entry name" value="Replic_Relax"/>
</dbReference>
<evidence type="ECO:0000313" key="2">
    <source>
        <dbReference type="EMBL" id="OHV23957.1"/>
    </source>
</evidence>
<dbReference type="AlphaFoldDB" id="A0A1S1PRK2"/>
<evidence type="ECO:0000313" key="3">
    <source>
        <dbReference type="Proteomes" id="UP000179769"/>
    </source>
</evidence>
<keyword evidence="3" id="KW-1185">Reference proteome</keyword>
<feature type="region of interest" description="Disordered" evidence="1">
    <location>
        <begin position="244"/>
        <end position="267"/>
    </location>
</feature>
<accession>A0A1S1PRK2</accession>
<dbReference type="OrthoDB" id="2562278at2"/>
<evidence type="ECO:0000256" key="1">
    <source>
        <dbReference type="SAM" id="MobiDB-lite"/>
    </source>
</evidence>
<reference evidence="3" key="1">
    <citation type="submission" date="2016-07" db="EMBL/GenBank/DDBJ databases">
        <title>Frankia sp. NRRL B-16219 Genome sequencing.</title>
        <authorList>
            <person name="Ghodhbane-Gtari F."/>
            <person name="Swanson E."/>
            <person name="Gueddou A."/>
            <person name="Louati M."/>
            <person name="Nouioui I."/>
            <person name="Hezbri K."/>
            <person name="Abebe-Akele F."/>
            <person name="Simpson S."/>
            <person name="Morris K."/>
            <person name="Thomas K."/>
            <person name="Gtari M."/>
            <person name="Tisa L.S."/>
        </authorList>
    </citation>
    <scope>NUCLEOTIDE SEQUENCE [LARGE SCALE GENOMIC DNA]</scope>
    <source>
        <strain evidence="3">NRRL B-16219</strain>
    </source>
</reference>
<dbReference type="EMBL" id="MAXA01000237">
    <property type="protein sequence ID" value="OHV23957.1"/>
    <property type="molecule type" value="Genomic_DNA"/>
</dbReference>
<dbReference type="Proteomes" id="UP000179769">
    <property type="component" value="Unassembled WGS sequence"/>
</dbReference>
<evidence type="ECO:0008006" key="4">
    <source>
        <dbReference type="Google" id="ProtNLM"/>
    </source>
</evidence>
<feature type="compositionally biased region" description="Acidic residues" evidence="1">
    <location>
        <begin position="297"/>
        <end position="308"/>
    </location>
</feature>
<name>A0A1S1PRK2_9ACTN</name>
<organism evidence="2 3">
    <name type="scientific">Parafrankia soli</name>
    <dbReference type="NCBI Taxonomy" id="2599596"/>
    <lineage>
        <taxon>Bacteria</taxon>
        <taxon>Bacillati</taxon>
        <taxon>Actinomycetota</taxon>
        <taxon>Actinomycetes</taxon>
        <taxon>Frankiales</taxon>
        <taxon>Frankiaceae</taxon>
        <taxon>Parafrankia</taxon>
    </lineage>
</organism>
<feature type="compositionally biased region" description="Pro residues" evidence="1">
    <location>
        <begin position="310"/>
        <end position="329"/>
    </location>
</feature>
<gene>
    <name evidence="2" type="ORF">BBK14_23540</name>
</gene>
<feature type="region of interest" description="Disordered" evidence="1">
    <location>
        <begin position="280"/>
        <end position="329"/>
    </location>
</feature>
<dbReference type="Pfam" id="PF13814">
    <property type="entry name" value="Replic_Relax"/>
    <property type="match status" value="1"/>
</dbReference>
<feature type="compositionally biased region" description="Low complexity" evidence="1">
    <location>
        <begin position="244"/>
        <end position="255"/>
    </location>
</feature>
<proteinExistence type="predicted"/>
<comment type="caution">
    <text evidence="2">The sequence shown here is derived from an EMBL/GenBank/DDBJ whole genome shotgun (WGS) entry which is preliminary data.</text>
</comment>
<sequence>MSGGEQTLLEVSGRMTSRDRWMFAMLHEHRVLTRHQLTRLAFTGDRMTRLRLATLTRLQTVDRLRPYYGQGRGTGPYHYALGPLGAAILAAERGLSVAELGYRRDKLHAWANSPRLGHHLGVNAVFTALVHASRPRPQHEGLTVWWSEQRAAALWGQWIRPDGYGTWQTARRRLDFFVEFDTGSESLSQVVRKIPGYTRLAASSGLTSPVLIWLPSATRERELRARLAATPAGVVIVTAAPAPLTTSPLSPSAPSTEPPDLAPARPVWLPLNATARTDLDGLTTRYGTPIVSRSPFDEPDPTDDDETDPAPAPRPPAPHFGPRSPLGPA</sequence>
<protein>
    <recommendedName>
        <fullName evidence="4">Replication-relaxation</fullName>
    </recommendedName>
</protein>